<dbReference type="Proteomes" id="UP000054997">
    <property type="component" value="Unassembled WGS sequence"/>
</dbReference>
<feature type="non-terminal residue" evidence="1">
    <location>
        <position position="1"/>
    </location>
</feature>
<dbReference type="InterPro" id="IPR049826">
    <property type="entry name" value="Ig-like_ice"/>
</dbReference>
<evidence type="ECO:0000313" key="1">
    <source>
        <dbReference type="EMBL" id="KTD19969.1"/>
    </source>
</evidence>
<protein>
    <recommendedName>
        <fullName evidence="3">Ig-like domain-containing protein</fullName>
    </recommendedName>
</protein>
<gene>
    <name evidence="1" type="ORF">Llon_1815</name>
</gene>
<comment type="caution">
    <text evidence="1">The sequence shown here is derived from an EMBL/GenBank/DDBJ whole genome shotgun (WGS) entry which is preliminary data.</text>
</comment>
<keyword evidence="2" id="KW-1185">Reference proteome</keyword>
<accession>A0A0W0VIM6</accession>
<reference evidence="1 2" key="1">
    <citation type="submission" date="2015-11" db="EMBL/GenBank/DDBJ databases">
        <title>Genomic analysis of 38 Legionella species identifies large and diverse effector repertoires.</title>
        <authorList>
            <person name="Burstein D."/>
            <person name="Amaro F."/>
            <person name="Zusman T."/>
            <person name="Lifshitz Z."/>
            <person name="Cohen O."/>
            <person name="Gilbert J.A."/>
            <person name="Pupko T."/>
            <person name="Shuman H.A."/>
            <person name="Segal G."/>
        </authorList>
    </citation>
    <scope>NUCLEOTIDE SEQUENCE [LARGE SCALE GENOMIC DNA]</scope>
    <source>
        <strain evidence="1 2">ATCC 49505</strain>
    </source>
</reference>
<proteinExistence type="predicted"/>
<feature type="non-terminal residue" evidence="1">
    <location>
        <position position="99"/>
    </location>
</feature>
<dbReference type="AlphaFoldDB" id="A0A0W0VIM6"/>
<dbReference type="InterPro" id="IPR013783">
    <property type="entry name" value="Ig-like_fold"/>
</dbReference>
<dbReference type="NCBIfam" id="NF012196">
    <property type="entry name" value="Ig_like_ice"/>
    <property type="match status" value="1"/>
</dbReference>
<sequence length="99" mass="10296">RDLAADANLTIEASIATEDRAGNKATASTEHAYGADLEAPELAITLNGITEDNVINIDEAGRDITITGTITGEFNEGDTVTLTVNGKEFQGAVNAEGLF</sequence>
<organism evidence="1 2">
    <name type="scientific">Legionella londiniensis</name>
    <dbReference type="NCBI Taxonomy" id="45068"/>
    <lineage>
        <taxon>Bacteria</taxon>
        <taxon>Pseudomonadati</taxon>
        <taxon>Pseudomonadota</taxon>
        <taxon>Gammaproteobacteria</taxon>
        <taxon>Legionellales</taxon>
        <taxon>Legionellaceae</taxon>
        <taxon>Legionella</taxon>
    </lineage>
</organism>
<dbReference type="STRING" id="45068.Llon_1815"/>
<dbReference type="RefSeq" id="WP_157079322.1">
    <property type="nucleotide sequence ID" value="NZ_LNYK01000031.1"/>
</dbReference>
<name>A0A0W0VIM6_9GAMM</name>
<evidence type="ECO:0000313" key="2">
    <source>
        <dbReference type="Proteomes" id="UP000054997"/>
    </source>
</evidence>
<evidence type="ECO:0008006" key="3">
    <source>
        <dbReference type="Google" id="ProtNLM"/>
    </source>
</evidence>
<dbReference type="Gene3D" id="2.60.40.10">
    <property type="entry name" value="Immunoglobulins"/>
    <property type="match status" value="1"/>
</dbReference>
<dbReference type="EMBL" id="LNYK01000031">
    <property type="protein sequence ID" value="KTD19969.1"/>
    <property type="molecule type" value="Genomic_DNA"/>
</dbReference>